<gene>
    <name evidence="2" type="ORF">H310_05083</name>
</gene>
<comment type="similarity">
    <text evidence="1">Belongs to the STXBP/unc-18/SEC1 family.</text>
</comment>
<organism evidence="2">
    <name type="scientific">Aphanomyces invadans</name>
    <dbReference type="NCBI Taxonomy" id="157072"/>
    <lineage>
        <taxon>Eukaryota</taxon>
        <taxon>Sar</taxon>
        <taxon>Stramenopiles</taxon>
        <taxon>Oomycota</taxon>
        <taxon>Saprolegniomycetes</taxon>
        <taxon>Saprolegniales</taxon>
        <taxon>Verrucalvaceae</taxon>
        <taxon>Aphanomyces</taxon>
    </lineage>
</organism>
<dbReference type="PANTHER" id="PTHR11679">
    <property type="entry name" value="VESICLE PROTEIN SORTING-ASSOCIATED"/>
    <property type="match status" value="1"/>
</dbReference>
<protein>
    <submittedName>
        <fullName evidence="2">Uncharacterized protein</fullName>
    </submittedName>
</protein>
<dbReference type="OrthoDB" id="10262287at2759"/>
<dbReference type="STRING" id="157072.A0A024UCS7"/>
<dbReference type="Gene3D" id="1.25.40.850">
    <property type="match status" value="1"/>
</dbReference>
<dbReference type="Gene3D" id="3.40.50.2060">
    <property type="match status" value="1"/>
</dbReference>
<dbReference type="GO" id="GO:0016192">
    <property type="term" value="P:vesicle-mediated transport"/>
    <property type="evidence" value="ECO:0007669"/>
    <property type="project" value="InterPro"/>
</dbReference>
<dbReference type="InterPro" id="IPR036045">
    <property type="entry name" value="Sec1-like_sf"/>
</dbReference>
<dbReference type="InterPro" id="IPR027482">
    <property type="entry name" value="Sec1-like_dom2"/>
</dbReference>
<dbReference type="RefSeq" id="XP_008867926.1">
    <property type="nucleotide sequence ID" value="XM_008869704.1"/>
</dbReference>
<sequence length="618" mass="67354">MAEPCSLEKSAFSLKLIREAATESFCQLLGSLNLGDVELFVEARLLSLFHYFANVGGDDLHSLCVRDIHSLMLPSAHPMPRSTVVYMIRPRTAHVHLVAQHLQQLPAGTSAVLFHTGSWNALCTDVLVRAGVDKQVVVHAYKLGFIPLDNDILTLAHDTALRDCYIHGNKTCLTELGHALHVLQQTAGDIPTVHYKGELSKAVWKALSEFNATTPPPATRLKKLCIDHMILLDRKLDYIAPLSTPLTHEALLAELLGLQDGVVTVGAAPSADGDAATSAAPSSTVGEQVTWALNGDDPVFQDIRDKHIQAIGPYLHSTSAVFAEERKHMERLLHAESTTVKQLDELGASMNQHMVRRSISPMRVRHPFRQDKVAMLSKHIALAELVQATTKSKSFKNLWQLEKAILERQPHLGDIEALVWQLTPAYTVLRMLCLHSLANQGLPKASYMQLKTQCLHLYGYEYLHVFESLEAMGLLTTGSTAAAPPTTTPTNPLVAWDLTGHFDCDPCNPDDASFVAGGYCPLLIKLVQAALSRDGWTPLTARLNMLPGPSAVLAAASKPKRTKRVLVVVVGGISPLEISALRFLGKKLKVSFIVASDAILSGKAFMGQALEPMGNGLQ</sequence>
<dbReference type="Gene3D" id="3.40.50.1910">
    <property type="match status" value="2"/>
</dbReference>
<dbReference type="GeneID" id="20082133"/>
<dbReference type="InterPro" id="IPR043154">
    <property type="entry name" value="Sec-1-like_dom1"/>
</dbReference>
<dbReference type="SUPFAM" id="SSF56815">
    <property type="entry name" value="Sec1/munc18-like (SM) proteins"/>
    <property type="match status" value="1"/>
</dbReference>
<dbReference type="AlphaFoldDB" id="A0A024UCS7"/>
<name>A0A024UCS7_9STRA</name>
<dbReference type="InterPro" id="IPR001619">
    <property type="entry name" value="Sec1-like"/>
</dbReference>
<accession>A0A024UCS7</accession>
<dbReference type="eggNOG" id="KOG1302">
    <property type="taxonomic scope" value="Eukaryota"/>
</dbReference>
<reference evidence="2" key="1">
    <citation type="submission" date="2013-12" db="EMBL/GenBank/DDBJ databases">
        <title>The Genome Sequence of Aphanomyces invadans NJM9701.</title>
        <authorList>
            <consortium name="The Broad Institute Genomics Platform"/>
            <person name="Russ C."/>
            <person name="Tyler B."/>
            <person name="van West P."/>
            <person name="Dieguez-Uribeondo J."/>
            <person name="Young S.K."/>
            <person name="Zeng Q."/>
            <person name="Gargeya S."/>
            <person name="Fitzgerald M."/>
            <person name="Abouelleil A."/>
            <person name="Alvarado L."/>
            <person name="Chapman S.B."/>
            <person name="Gainer-Dewar J."/>
            <person name="Goldberg J."/>
            <person name="Griggs A."/>
            <person name="Gujja S."/>
            <person name="Hansen M."/>
            <person name="Howarth C."/>
            <person name="Imamovic A."/>
            <person name="Ireland A."/>
            <person name="Larimer J."/>
            <person name="McCowan C."/>
            <person name="Murphy C."/>
            <person name="Pearson M."/>
            <person name="Poon T.W."/>
            <person name="Priest M."/>
            <person name="Roberts A."/>
            <person name="Saif S."/>
            <person name="Shea T."/>
            <person name="Sykes S."/>
            <person name="Wortman J."/>
            <person name="Nusbaum C."/>
            <person name="Birren B."/>
        </authorList>
    </citation>
    <scope>NUCLEOTIDE SEQUENCE [LARGE SCALE GENOMIC DNA]</scope>
    <source>
        <strain evidence="2">NJM9701</strain>
    </source>
</reference>
<dbReference type="InterPro" id="IPR043127">
    <property type="entry name" value="Sec-1-like_dom3a"/>
</dbReference>
<dbReference type="Pfam" id="PF00995">
    <property type="entry name" value="Sec1"/>
    <property type="match status" value="1"/>
</dbReference>
<evidence type="ECO:0000256" key="1">
    <source>
        <dbReference type="ARBA" id="ARBA00009884"/>
    </source>
</evidence>
<dbReference type="VEuPathDB" id="FungiDB:H310_05083"/>
<evidence type="ECO:0000313" key="2">
    <source>
        <dbReference type="EMBL" id="ETW03697.1"/>
    </source>
</evidence>
<proteinExistence type="inferred from homology"/>
<dbReference type="EMBL" id="KI913959">
    <property type="protein sequence ID" value="ETW03697.1"/>
    <property type="molecule type" value="Genomic_DNA"/>
</dbReference>
<dbReference type="InterPro" id="IPR043155">
    <property type="entry name" value="VPS33_dom3b"/>
</dbReference>
<dbReference type="Gene3D" id="3.90.830.10">
    <property type="entry name" value="Syntaxin Binding Protein 1, Chain A, domain 2"/>
    <property type="match status" value="1"/>
</dbReference>